<sequence>MSKINYLAIILIFSLSQSSFGQMKKSYADEMVNLMISMKQYTLDIANQMPEDKFEYKPSESDELRTFAEHYKHVRNFMSVQLMFLNDIRPDLQTIVPKNTAYEKTVISKARVIKDLSKEFDHVIDFLKNTDDKEMTGTYYFFFEKEPATRTRRLIIQALRDHIYHHRAQTLIYLRENNIAPVAYQRY</sequence>
<dbReference type="InterPro" id="IPR024775">
    <property type="entry name" value="DinB-like"/>
</dbReference>
<dbReference type="AlphaFoldDB" id="A0A1W2GI41"/>
<proteinExistence type="predicted"/>
<evidence type="ECO:0000259" key="1">
    <source>
        <dbReference type="Pfam" id="PF12867"/>
    </source>
</evidence>
<keyword evidence="3" id="KW-1185">Reference proteome</keyword>
<evidence type="ECO:0000313" key="2">
    <source>
        <dbReference type="EMBL" id="SMD36307.1"/>
    </source>
</evidence>
<dbReference type="InterPro" id="IPR034660">
    <property type="entry name" value="DinB/YfiT-like"/>
</dbReference>
<dbReference type="RefSeq" id="WP_084373476.1">
    <property type="nucleotide sequence ID" value="NZ_FWYF01000003.1"/>
</dbReference>
<dbReference type="Gene3D" id="1.20.120.450">
    <property type="entry name" value="dinb family like domain"/>
    <property type="match status" value="1"/>
</dbReference>
<organism evidence="2 3">
    <name type="scientific">Reichenbachiella faecimaris</name>
    <dbReference type="NCBI Taxonomy" id="692418"/>
    <lineage>
        <taxon>Bacteria</taxon>
        <taxon>Pseudomonadati</taxon>
        <taxon>Bacteroidota</taxon>
        <taxon>Cytophagia</taxon>
        <taxon>Cytophagales</taxon>
        <taxon>Reichenbachiellaceae</taxon>
        <taxon>Reichenbachiella</taxon>
    </lineage>
</organism>
<name>A0A1W2GI41_REIFA</name>
<protein>
    <submittedName>
        <fullName evidence="2">DinB superfamily protein</fullName>
    </submittedName>
</protein>
<dbReference type="Pfam" id="PF12867">
    <property type="entry name" value="DinB_2"/>
    <property type="match status" value="1"/>
</dbReference>
<accession>A0A1W2GI41</accession>
<reference evidence="2 3" key="1">
    <citation type="submission" date="2017-04" db="EMBL/GenBank/DDBJ databases">
        <authorList>
            <person name="Afonso C.L."/>
            <person name="Miller P.J."/>
            <person name="Scott M.A."/>
            <person name="Spackman E."/>
            <person name="Goraichik I."/>
            <person name="Dimitrov K.M."/>
            <person name="Suarez D.L."/>
            <person name="Swayne D.E."/>
        </authorList>
    </citation>
    <scope>NUCLEOTIDE SEQUENCE [LARGE SCALE GENOMIC DNA]</scope>
    <source>
        <strain evidence="2 3">DSM 26133</strain>
    </source>
</reference>
<dbReference type="STRING" id="692418.SAMN04488029_2822"/>
<dbReference type="SUPFAM" id="SSF109854">
    <property type="entry name" value="DinB/YfiT-like putative metalloenzymes"/>
    <property type="match status" value="1"/>
</dbReference>
<feature type="domain" description="DinB-like" evidence="1">
    <location>
        <begin position="40"/>
        <end position="169"/>
    </location>
</feature>
<dbReference type="EMBL" id="FWYF01000003">
    <property type="protein sequence ID" value="SMD36307.1"/>
    <property type="molecule type" value="Genomic_DNA"/>
</dbReference>
<gene>
    <name evidence="2" type="ORF">SAMN04488029_2822</name>
</gene>
<evidence type="ECO:0000313" key="3">
    <source>
        <dbReference type="Proteomes" id="UP000192472"/>
    </source>
</evidence>
<dbReference type="Proteomes" id="UP000192472">
    <property type="component" value="Unassembled WGS sequence"/>
</dbReference>